<evidence type="ECO:0000313" key="1">
    <source>
        <dbReference type="EMBL" id="NGP76006.1"/>
    </source>
</evidence>
<protein>
    <submittedName>
        <fullName evidence="1">Uncharacterized protein</fullName>
    </submittedName>
</protein>
<accession>A0A6M1SV54</accession>
<sequence length="52" mass="5778">MAKPEPENLIAAQQCRRLGNKLVNGYRASCAHGKPVGSKRGRLEQLIDILLY</sequence>
<dbReference type="EMBL" id="JAALLT010000002">
    <property type="protein sequence ID" value="NGP76006.1"/>
    <property type="molecule type" value="Genomic_DNA"/>
</dbReference>
<comment type="caution">
    <text evidence="1">The sequence shown here is derived from an EMBL/GenBank/DDBJ whole genome shotgun (WGS) entry which is preliminary data.</text>
</comment>
<keyword evidence="2" id="KW-1185">Reference proteome</keyword>
<organism evidence="1 2">
    <name type="scientific">Halalkalibaculum roseum</name>
    <dbReference type="NCBI Taxonomy" id="2709311"/>
    <lineage>
        <taxon>Bacteria</taxon>
        <taxon>Pseudomonadati</taxon>
        <taxon>Balneolota</taxon>
        <taxon>Balneolia</taxon>
        <taxon>Balneolales</taxon>
        <taxon>Balneolaceae</taxon>
        <taxon>Halalkalibaculum</taxon>
    </lineage>
</organism>
<evidence type="ECO:0000313" key="2">
    <source>
        <dbReference type="Proteomes" id="UP000473278"/>
    </source>
</evidence>
<dbReference type="AlphaFoldDB" id="A0A6M1SV54"/>
<gene>
    <name evidence="1" type="ORF">G3570_05155</name>
</gene>
<proteinExistence type="predicted"/>
<reference evidence="1 2" key="1">
    <citation type="submission" date="2020-02" db="EMBL/GenBank/DDBJ databases">
        <title>Balneolaceae bacterium YR4-1, complete genome.</title>
        <authorList>
            <person name="Li Y."/>
            <person name="Wu S."/>
        </authorList>
    </citation>
    <scope>NUCLEOTIDE SEQUENCE [LARGE SCALE GENOMIC DNA]</scope>
    <source>
        <strain evidence="1 2">YR4-1</strain>
    </source>
</reference>
<dbReference type="Proteomes" id="UP000473278">
    <property type="component" value="Unassembled WGS sequence"/>
</dbReference>
<dbReference type="RefSeq" id="WP_165139984.1">
    <property type="nucleotide sequence ID" value="NZ_JAALLT010000002.1"/>
</dbReference>
<name>A0A6M1SV54_9BACT</name>